<keyword evidence="2" id="KW-1185">Reference proteome</keyword>
<accession>M7BVB0</accession>
<proteinExistence type="predicted"/>
<gene>
    <name evidence="1" type="ORF">UY3_01644</name>
</gene>
<protein>
    <submittedName>
        <fullName evidence="1">Uncharacterized protein</fullName>
    </submittedName>
</protein>
<name>M7BVB0_CHEMY</name>
<reference evidence="2" key="1">
    <citation type="journal article" date="2013" name="Nat. Genet.">
        <title>The draft genomes of soft-shell turtle and green sea turtle yield insights into the development and evolution of the turtle-specific body plan.</title>
        <authorList>
            <person name="Wang Z."/>
            <person name="Pascual-Anaya J."/>
            <person name="Zadissa A."/>
            <person name="Li W."/>
            <person name="Niimura Y."/>
            <person name="Huang Z."/>
            <person name="Li C."/>
            <person name="White S."/>
            <person name="Xiong Z."/>
            <person name="Fang D."/>
            <person name="Wang B."/>
            <person name="Ming Y."/>
            <person name="Chen Y."/>
            <person name="Zheng Y."/>
            <person name="Kuraku S."/>
            <person name="Pignatelli M."/>
            <person name="Herrero J."/>
            <person name="Beal K."/>
            <person name="Nozawa M."/>
            <person name="Li Q."/>
            <person name="Wang J."/>
            <person name="Zhang H."/>
            <person name="Yu L."/>
            <person name="Shigenobu S."/>
            <person name="Wang J."/>
            <person name="Liu J."/>
            <person name="Flicek P."/>
            <person name="Searle S."/>
            <person name="Wang J."/>
            <person name="Kuratani S."/>
            <person name="Yin Y."/>
            <person name="Aken B."/>
            <person name="Zhang G."/>
            <person name="Irie N."/>
        </authorList>
    </citation>
    <scope>NUCLEOTIDE SEQUENCE [LARGE SCALE GENOMIC DNA]</scope>
</reference>
<sequence length="84" mass="9259">MAMLSDTNWLMPASDEPEVEPEMLNALSLSTGCCGSGGPHATQQKLSASQDWPHTQYDLQQQKSWKCANVVGKNQVLKVDLDLR</sequence>
<organism evidence="1 2">
    <name type="scientific">Chelonia mydas</name>
    <name type="common">Green sea-turtle</name>
    <name type="synonym">Chelonia agassizi</name>
    <dbReference type="NCBI Taxonomy" id="8469"/>
    <lineage>
        <taxon>Eukaryota</taxon>
        <taxon>Metazoa</taxon>
        <taxon>Chordata</taxon>
        <taxon>Craniata</taxon>
        <taxon>Vertebrata</taxon>
        <taxon>Euteleostomi</taxon>
        <taxon>Archelosauria</taxon>
        <taxon>Testudinata</taxon>
        <taxon>Testudines</taxon>
        <taxon>Cryptodira</taxon>
        <taxon>Durocryptodira</taxon>
        <taxon>Americhelydia</taxon>
        <taxon>Chelonioidea</taxon>
        <taxon>Cheloniidae</taxon>
        <taxon>Chelonia</taxon>
    </lineage>
</organism>
<dbReference type="Proteomes" id="UP000031443">
    <property type="component" value="Unassembled WGS sequence"/>
</dbReference>
<evidence type="ECO:0000313" key="2">
    <source>
        <dbReference type="Proteomes" id="UP000031443"/>
    </source>
</evidence>
<evidence type="ECO:0000313" key="1">
    <source>
        <dbReference type="EMBL" id="EMP41139.1"/>
    </source>
</evidence>
<dbReference type="AlphaFoldDB" id="M7BVB0"/>
<dbReference type="EMBL" id="KB498625">
    <property type="protein sequence ID" value="EMP41139.1"/>
    <property type="molecule type" value="Genomic_DNA"/>
</dbReference>